<reference evidence="5 6" key="1">
    <citation type="submission" date="2016-10" db="EMBL/GenBank/DDBJ databases">
        <authorList>
            <person name="de Groot N.N."/>
        </authorList>
    </citation>
    <scope>NUCLEOTIDE SEQUENCE [LARGE SCALE GENOMIC DNA]</scope>
    <source>
        <strain evidence="5 6">DSM 44149</strain>
    </source>
</reference>
<dbReference type="InterPro" id="IPR011006">
    <property type="entry name" value="CheY-like_superfamily"/>
</dbReference>
<feature type="domain" description="Response regulatory" evidence="4">
    <location>
        <begin position="22"/>
        <end position="138"/>
    </location>
</feature>
<dbReference type="GO" id="GO:0000160">
    <property type="term" value="P:phosphorelay signal transduction system"/>
    <property type="evidence" value="ECO:0007669"/>
    <property type="project" value="InterPro"/>
</dbReference>
<dbReference type="CDD" id="cd06170">
    <property type="entry name" value="LuxR_C_like"/>
    <property type="match status" value="1"/>
</dbReference>
<feature type="domain" description="HTH luxR-type" evidence="3">
    <location>
        <begin position="158"/>
        <end position="223"/>
    </location>
</feature>
<keyword evidence="1 5" id="KW-0238">DNA-binding</keyword>
<evidence type="ECO:0000256" key="2">
    <source>
        <dbReference type="PROSITE-ProRule" id="PRU00169"/>
    </source>
</evidence>
<evidence type="ECO:0000256" key="1">
    <source>
        <dbReference type="ARBA" id="ARBA00023125"/>
    </source>
</evidence>
<dbReference type="eggNOG" id="COG2197">
    <property type="taxonomic scope" value="Bacteria"/>
</dbReference>
<dbReference type="SMART" id="SM00421">
    <property type="entry name" value="HTH_LUXR"/>
    <property type="match status" value="1"/>
</dbReference>
<dbReference type="InterPro" id="IPR000792">
    <property type="entry name" value="Tscrpt_reg_LuxR_C"/>
</dbReference>
<sequence>MEQVTLRAKVPAARATPAQLARVAHVDSVPLYQQGVAAVLRRDPRTEWVGAATSAASAVNLCLSTRPNVLLLDADADPGAHLCRLLSGLHPDLVVVTLFRQSARSGGEVERARRAGARGFLPREIDPNRLPSALSTALENGFYLDPGISPLLKHSGHAKHEGDLLSRREQEVLGLIAEGMTAKRIGTRLGVSEETVKTHIRRILRKLEARDRAHAVARAFQAGVLSPR</sequence>
<dbReference type="GO" id="GO:0006355">
    <property type="term" value="P:regulation of DNA-templated transcription"/>
    <property type="evidence" value="ECO:0007669"/>
    <property type="project" value="InterPro"/>
</dbReference>
<feature type="modified residue" description="4-aspartylphosphate" evidence="2">
    <location>
        <position position="73"/>
    </location>
</feature>
<gene>
    <name evidence="5" type="ORF">SAMN04489726_5345</name>
</gene>
<dbReference type="Gene3D" id="1.10.10.10">
    <property type="entry name" value="Winged helix-like DNA-binding domain superfamily/Winged helix DNA-binding domain"/>
    <property type="match status" value="1"/>
</dbReference>
<evidence type="ECO:0000259" key="3">
    <source>
        <dbReference type="PROSITE" id="PS50043"/>
    </source>
</evidence>
<keyword evidence="2" id="KW-0597">Phosphoprotein</keyword>
<dbReference type="PROSITE" id="PS50043">
    <property type="entry name" value="HTH_LUXR_2"/>
    <property type="match status" value="1"/>
</dbReference>
<dbReference type="Pfam" id="PF00196">
    <property type="entry name" value="GerE"/>
    <property type="match status" value="1"/>
</dbReference>
<dbReference type="Gene3D" id="3.40.50.2300">
    <property type="match status" value="1"/>
</dbReference>
<dbReference type="PROSITE" id="PS50110">
    <property type="entry name" value="RESPONSE_REGULATORY"/>
    <property type="match status" value="1"/>
</dbReference>
<accession>A0A1G9ZA34</accession>
<dbReference type="AlphaFoldDB" id="A0A1G9ZA34"/>
<dbReference type="PANTHER" id="PTHR43214">
    <property type="entry name" value="TWO-COMPONENT RESPONSE REGULATOR"/>
    <property type="match status" value="1"/>
</dbReference>
<dbReference type="InterPro" id="IPR036388">
    <property type="entry name" value="WH-like_DNA-bd_sf"/>
</dbReference>
<evidence type="ECO:0000313" key="6">
    <source>
        <dbReference type="Proteomes" id="UP000183376"/>
    </source>
</evidence>
<dbReference type="Proteomes" id="UP000183376">
    <property type="component" value="Chromosome I"/>
</dbReference>
<name>A0A1G9ZA34_ALLAB</name>
<dbReference type="EMBL" id="LT629701">
    <property type="protein sequence ID" value="SDN17691.1"/>
    <property type="molecule type" value="Genomic_DNA"/>
</dbReference>
<dbReference type="InterPro" id="IPR016032">
    <property type="entry name" value="Sig_transdc_resp-reg_C-effctor"/>
</dbReference>
<dbReference type="SUPFAM" id="SSF52172">
    <property type="entry name" value="CheY-like"/>
    <property type="match status" value="1"/>
</dbReference>
<evidence type="ECO:0000313" key="5">
    <source>
        <dbReference type="EMBL" id="SDN17691.1"/>
    </source>
</evidence>
<protein>
    <submittedName>
        <fullName evidence="5">DNA-binding response regulator, NarL/FixJ family, contains REC and HTH domains</fullName>
    </submittedName>
</protein>
<dbReference type="GO" id="GO:0003677">
    <property type="term" value="F:DNA binding"/>
    <property type="evidence" value="ECO:0007669"/>
    <property type="project" value="UniProtKB-KW"/>
</dbReference>
<evidence type="ECO:0000259" key="4">
    <source>
        <dbReference type="PROSITE" id="PS50110"/>
    </source>
</evidence>
<dbReference type="RefSeq" id="WP_063766518.1">
    <property type="nucleotide sequence ID" value="NZ_JOEF01000002.1"/>
</dbReference>
<organism evidence="5 6">
    <name type="scientific">Allokutzneria albata</name>
    <name type="common">Kibdelosporangium albatum</name>
    <dbReference type="NCBI Taxonomy" id="211114"/>
    <lineage>
        <taxon>Bacteria</taxon>
        <taxon>Bacillati</taxon>
        <taxon>Actinomycetota</taxon>
        <taxon>Actinomycetes</taxon>
        <taxon>Pseudonocardiales</taxon>
        <taxon>Pseudonocardiaceae</taxon>
        <taxon>Allokutzneria</taxon>
    </lineage>
</organism>
<dbReference type="InterPro" id="IPR039420">
    <property type="entry name" value="WalR-like"/>
</dbReference>
<dbReference type="PRINTS" id="PR00038">
    <property type="entry name" value="HTHLUXR"/>
</dbReference>
<dbReference type="PROSITE" id="PS00622">
    <property type="entry name" value="HTH_LUXR_1"/>
    <property type="match status" value="1"/>
</dbReference>
<dbReference type="SUPFAM" id="SSF46894">
    <property type="entry name" value="C-terminal effector domain of the bipartite response regulators"/>
    <property type="match status" value="1"/>
</dbReference>
<dbReference type="InterPro" id="IPR001789">
    <property type="entry name" value="Sig_transdc_resp-reg_receiver"/>
</dbReference>
<proteinExistence type="predicted"/>
<keyword evidence="6" id="KW-1185">Reference proteome</keyword>
<dbReference type="STRING" id="211114.SAMN04489726_5345"/>